<dbReference type="Proteomes" id="UP001521184">
    <property type="component" value="Unassembled WGS sequence"/>
</dbReference>
<feature type="compositionally biased region" description="Low complexity" evidence="1">
    <location>
        <begin position="186"/>
        <end position="199"/>
    </location>
</feature>
<feature type="region of interest" description="Disordered" evidence="1">
    <location>
        <begin position="182"/>
        <end position="204"/>
    </location>
</feature>
<dbReference type="EMBL" id="JAKEKT020000132">
    <property type="protein sequence ID" value="KAL1634433.1"/>
    <property type="molecule type" value="Genomic_DNA"/>
</dbReference>
<accession>A0ABR3T4C3</accession>
<protein>
    <submittedName>
        <fullName evidence="2">Uncharacterized protein</fullName>
    </submittedName>
</protein>
<feature type="compositionally biased region" description="Basic and acidic residues" evidence="1">
    <location>
        <begin position="106"/>
        <end position="117"/>
    </location>
</feature>
<evidence type="ECO:0000313" key="2">
    <source>
        <dbReference type="EMBL" id="KAL1634433.1"/>
    </source>
</evidence>
<comment type="caution">
    <text evidence="2">The sequence shown here is derived from an EMBL/GenBank/DDBJ whole genome shotgun (WGS) entry which is preliminary data.</text>
</comment>
<proteinExistence type="predicted"/>
<reference evidence="2 3" key="1">
    <citation type="journal article" date="2023" name="Plant Dis.">
        <title>First Report of Diplodia intermedia Causing Canker and Dieback Diseases on Apple Trees in Canada.</title>
        <authorList>
            <person name="Ellouze W."/>
            <person name="Ilyukhin E."/>
            <person name="Sulman M."/>
            <person name="Ali S."/>
        </authorList>
    </citation>
    <scope>NUCLEOTIDE SEQUENCE [LARGE SCALE GENOMIC DNA]</scope>
    <source>
        <strain evidence="2 3">M45-28</strain>
    </source>
</reference>
<gene>
    <name evidence="2" type="ORF">SLS58_010674</name>
</gene>
<evidence type="ECO:0000256" key="1">
    <source>
        <dbReference type="SAM" id="MobiDB-lite"/>
    </source>
</evidence>
<feature type="region of interest" description="Disordered" evidence="1">
    <location>
        <begin position="94"/>
        <end position="164"/>
    </location>
</feature>
<sequence>MPFWSRRRRGMRDIDIDIAIAARADPSLLAPYQTILSSEFGAARAANSPSADSRPSTRATNAARADQGPAPVTQRRPASARISQLYDDIVHQLNTMAGHRRSTRTSSDESDKADEARQGTIMSGRFGAARDRQLAASQPQDLGRAGDAANVPQPTATNRPVGQQTTMSGVFGAAAGARAAGRRRLSSAASSGSNATRSGCPRVSGACSGASLRRCSGATELNRSAALGQPAVDEHDYMEKTGPGSLASSVSSDGGVWIAGQAPRSPGERGYLRAAVRDMEDRFDNPSRGPEFVVMGRTIGSAVRIRFDDL</sequence>
<organism evidence="2 3">
    <name type="scientific">Diplodia intermedia</name>
    <dbReference type="NCBI Taxonomy" id="856260"/>
    <lineage>
        <taxon>Eukaryota</taxon>
        <taxon>Fungi</taxon>
        <taxon>Dikarya</taxon>
        <taxon>Ascomycota</taxon>
        <taxon>Pezizomycotina</taxon>
        <taxon>Dothideomycetes</taxon>
        <taxon>Dothideomycetes incertae sedis</taxon>
        <taxon>Botryosphaeriales</taxon>
        <taxon>Botryosphaeriaceae</taxon>
        <taxon>Diplodia</taxon>
    </lineage>
</organism>
<feature type="region of interest" description="Disordered" evidence="1">
    <location>
        <begin position="46"/>
        <end position="78"/>
    </location>
</feature>
<evidence type="ECO:0000313" key="3">
    <source>
        <dbReference type="Proteomes" id="UP001521184"/>
    </source>
</evidence>
<feature type="compositionally biased region" description="Polar residues" evidence="1">
    <location>
        <begin position="47"/>
        <end position="60"/>
    </location>
</feature>
<name>A0ABR3T4C3_9PEZI</name>
<feature type="compositionally biased region" description="Polar residues" evidence="1">
    <location>
        <begin position="152"/>
        <end position="164"/>
    </location>
</feature>
<keyword evidence="3" id="KW-1185">Reference proteome</keyword>